<dbReference type="EMBL" id="JACHMW010000001">
    <property type="protein sequence ID" value="MBB5849595.1"/>
    <property type="molecule type" value="Genomic_DNA"/>
</dbReference>
<dbReference type="AlphaFoldDB" id="A0A7W9JKI6"/>
<accession>A0A7W9JKI6</accession>
<evidence type="ECO:0000313" key="2">
    <source>
        <dbReference type="Proteomes" id="UP000567246"/>
    </source>
</evidence>
<evidence type="ECO:0000313" key="1">
    <source>
        <dbReference type="EMBL" id="MBB5849595.1"/>
    </source>
</evidence>
<name>A0A7W9JKI6_9MICC</name>
<gene>
    <name evidence="1" type="ORF">HDA33_002159</name>
</gene>
<organism evidence="1 2">
    <name type="scientific">Micrococcus endophyticus</name>
    <dbReference type="NCBI Taxonomy" id="455343"/>
    <lineage>
        <taxon>Bacteria</taxon>
        <taxon>Bacillati</taxon>
        <taxon>Actinomycetota</taxon>
        <taxon>Actinomycetes</taxon>
        <taxon>Micrococcales</taxon>
        <taxon>Micrococcaceae</taxon>
        <taxon>Micrococcus</taxon>
    </lineage>
</organism>
<sequence>MTRTSTYGFREGTLDTVRRSMRTVAVHRDDGELVGRVVRGELAGCERTGTFRWESIGGAATTVGIRRATWRSAVGRLLRPTYAVTHRPDVMAPAEGEPPAPVHDELKEIWGENVLYFAVDGTVQGRRVVARADWDGSVEVRAQGEDGGRPRRVARFHSGGMFSLTRVEVDHEAAGTTRDGALSGVLMLLPFVARLHREESSLIEELLG</sequence>
<dbReference type="RefSeq" id="WP_184173216.1">
    <property type="nucleotide sequence ID" value="NZ_BAABAG010000018.1"/>
</dbReference>
<reference evidence="1 2" key="1">
    <citation type="submission" date="2020-08" db="EMBL/GenBank/DDBJ databases">
        <title>Sequencing the genomes of 1000 actinobacteria strains.</title>
        <authorList>
            <person name="Klenk H.-P."/>
        </authorList>
    </citation>
    <scope>NUCLEOTIDE SEQUENCE [LARGE SCALE GENOMIC DNA]</scope>
    <source>
        <strain evidence="1 2">DSM 17945</strain>
    </source>
</reference>
<keyword evidence="2" id="KW-1185">Reference proteome</keyword>
<dbReference type="Proteomes" id="UP000567246">
    <property type="component" value="Unassembled WGS sequence"/>
</dbReference>
<proteinExistence type="predicted"/>
<comment type="caution">
    <text evidence="1">The sequence shown here is derived from an EMBL/GenBank/DDBJ whole genome shotgun (WGS) entry which is preliminary data.</text>
</comment>
<protein>
    <submittedName>
        <fullName evidence="1">Uncharacterized protein</fullName>
    </submittedName>
</protein>